<evidence type="ECO:0000256" key="1">
    <source>
        <dbReference type="SAM" id="MobiDB-lite"/>
    </source>
</evidence>
<feature type="compositionally biased region" description="Low complexity" evidence="1">
    <location>
        <begin position="569"/>
        <end position="587"/>
    </location>
</feature>
<gene>
    <name evidence="2" type="ORF">E4U09_000202</name>
</gene>
<proteinExistence type="predicted"/>
<keyword evidence="3" id="KW-1185">Reference proteome</keyword>
<feature type="region of interest" description="Disordered" evidence="1">
    <location>
        <begin position="481"/>
        <end position="587"/>
    </location>
</feature>
<feature type="compositionally biased region" description="Polar residues" evidence="1">
    <location>
        <begin position="536"/>
        <end position="551"/>
    </location>
</feature>
<feature type="compositionally biased region" description="Basic and acidic residues" evidence="1">
    <location>
        <begin position="487"/>
        <end position="499"/>
    </location>
</feature>
<feature type="compositionally biased region" description="Basic and acidic residues" evidence="1">
    <location>
        <begin position="552"/>
        <end position="568"/>
    </location>
</feature>
<dbReference type="Proteomes" id="UP000707071">
    <property type="component" value="Unassembled WGS sequence"/>
</dbReference>
<feature type="compositionally biased region" description="Low complexity" evidence="1">
    <location>
        <begin position="368"/>
        <end position="394"/>
    </location>
</feature>
<reference evidence="2 3" key="1">
    <citation type="journal article" date="2020" name="bioRxiv">
        <title>Whole genome comparisons of ergot fungi reveals the divergence and evolution of species within the genus Claviceps are the result of varying mechanisms driving genome evolution and host range expansion.</title>
        <authorList>
            <person name="Wyka S.A."/>
            <person name="Mondo S.J."/>
            <person name="Liu M."/>
            <person name="Dettman J."/>
            <person name="Nalam V."/>
            <person name="Broders K.D."/>
        </authorList>
    </citation>
    <scope>NUCLEOTIDE SEQUENCE [LARGE SCALE GENOMIC DNA]</scope>
    <source>
        <strain evidence="2 3">Clav52</strain>
    </source>
</reference>
<organism evidence="2 3">
    <name type="scientific">Claviceps aff. purpurea</name>
    <dbReference type="NCBI Taxonomy" id="1967640"/>
    <lineage>
        <taxon>Eukaryota</taxon>
        <taxon>Fungi</taxon>
        <taxon>Dikarya</taxon>
        <taxon>Ascomycota</taxon>
        <taxon>Pezizomycotina</taxon>
        <taxon>Sordariomycetes</taxon>
        <taxon>Hypocreomycetidae</taxon>
        <taxon>Hypocreales</taxon>
        <taxon>Clavicipitaceae</taxon>
        <taxon>Claviceps</taxon>
    </lineage>
</organism>
<evidence type="ECO:0000313" key="3">
    <source>
        <dbReference type="Proteomes" id="UP000707071"/>
    </source>
</evidence>
<evidence type="ECO:0000313" key="2">
    <source>
        <dbReference type="EMBL" id="KAG6299113.1"/>
    </source>
</evidence>
<feature type="region of interest" description="Disordered" evidence="1">
    <location>
        <begin position="366"/>
        <end position="396"/>
    </location>
</feature>
<accession>A0A9P7QNZ6</accession>
<name>A0A9P7QNZ6_9HYPO</name>
<comment type="caution">
    <text evidence="2">The sequence shown here is derived from an EMBL/GenBank/DDBJ whole genome shotgun (WGS) entry which is preliminary data.</text>
</comment>
<sequence length="641" mass="71224">MGLPIVIIALVYWPLPVSLYIDVYSFIQRPLAVVLRVWHASNKFATADEMQGYSIASFTNSHGGILPLPHQGHASVLDFRHLLTDLLFHVSSLFVEPAKSVPSNKVSFKDGATSPSYGESRHPSSRSEISDRRNGLRRANVRIYGPMQRAMRNSHDQLHQNRHLPWIDAPREQDRADYSAADPLPRTFRGSQEALRDMTRTNESRGEPVEEWTDPIIGNYWRDSPPPLPQVTGEPDSMTEALELGWWPFEAPVPTTRSGRLERQQRARPDYASWRNAFNTESPWRSRPPLPRRTFAGVDISPPDVESQTTREIPNFRLANATRTRSRGLSNRPPRRSTRGVDGLGDRDRSLSPEVWDTLLSTLTPDISSVGSSSASAPASQTTGPSSGTPSTAPDVVDEVQIEPVCDSGCEYSDNDLDTSEYVHQVSAGNHRRRQELRDVTLGDPHSRRVPDYNLDGMSESYSEFVRRRNGEPLSMMAVPAAQRTRNSGDGRSSTHIDTPRGSLTIYESTIRLRPSGDRTSADPPSAEVSGRRSPSHSVPQPNRNETSLSSQRDRSADAAERSVRGDQRQTQNATQSASSAGASPAADDWIGMQRIVRRLAQREDIPDGWWVEAGLTRIPYQGGNPSQNAAFNNALNDALF</sequence>
<dbReference type="AlphaFoldDB" id="A0A9P7QNZ6"/>
<protein>
    <submittedName>
        <fullName evidence="2">Uncharacterized protein</fullName>
    </submittedName>
</protein>
<feature type="region of interest" description="Disordered" evidence="1">
    <location>
        <begin position="103"/>
        <end position="139"/>
    </location>
</feature>
<feature type="region of interest" description="Disordered" evidence="1">
    <location>
        <begin position="280"/>
        <end position="351"/>
    </location>
</feature>
<dbReference type="EMBL" id="SRRH01000103">
    <property type="protein sequence ID" value="KAG6299113.1"/>
    <property type="molecule type" value="Genomic_DNA"/>
</dbReference>